<evidence type="ECO:0000313" key="9">
    <source>
        <dbReference type="Proteomes" id="UP000445696"/>
    </source>
</evidence>
<dbReference type="EMBL" id="WTVA01000003">
    <property type="protein sequence ID" value="MZR22449.1"/>
    <property type="molecule type" value="Genomic_DNA"/>
</dbReference>
<keyword evidence="3 6" id="KW-0812">Transmembrane</keyword>
<feature type="transmembrane region" description="Helical" evidence="6">
    <location>
        <begin position="96"/>
        <end position="117"/>
    </location>
</feature>
<feature type="transmembrane region" description="Helical" evidence="6">
    <location>
        <begin position="138"/>
        <end position="159"/>
    </location>
</feature>
<dbReference type="GO" id="GO:0005886">
    <property type="term" value="C:plasma membrane"/>
    <property type="evidence" value="ECO:0007669"/>
    <property type="project" value="UniProtKB-SubCell"/>
</dbReference>
<comment type="caution">
    <text evidence="8">The sequence shown here is derived from an EMBL/GenBank/DDBJ whole genome shotgun (WGS) entry which is preliminary data.</text>
</comment>
<evidence type="ECO:0000256" key="3">
    <source>
        <dbReference type="ARBA" id="ARBA00022692"/>
    </source>
</evidence>
<dbReference type="PANTHER" id="PTHR36506:SF1">
    <property type="entry name" value="PREFLAGELLIN PEPTIDASE"/>
    <property type="match status" value="1"/>
</dbReference>
<feature type="transmembrane region" description="Helical" evidence="6">
    <location>
        <begin position="56"/>
        <end position="76"/>
    </location>
</feature>
<evidence type="ECO:0000256" key="1">
    <source>
        <dbReference type="ARBA" id="ARBA00004651"/>
    </source>
</evidence>
<feature type="domain" description="Prepilin type IV endopeptidase peptidase" evidence="7">
    <location>
        <begin position="8"/>
        <end position="110"/>
    </location>
</feature>
<reference evidence="8 9" key="1">
    <citation type="journal article" date="2014" name="Int. J. Syst. Evol. Microbiol.">
        <title>Sneathiella chungangensis sp. nov., isolated from a marine sand, and emended description of the genus Sneathiella.</title>
        <authorList>
            <person name="Siamphan C."/>
            <person name="Kim H."/>
            <person name="Lee J.S."/>
            <person name="Kim W."/>
        </authorList>
    </citation>
    <scope>NUCLEOTIDE SEQUENCE [LARGE SCALE GENOMIC DNA]</scope>
    <source>
        <strain evidence="8 9">KCTC 32476</strain>
    </source>
</reference>
<dbReference type="InterPro" id="IPR052218">
    <property type="entry name" value="Preflagellin_Peptidase"/>
</dbReference>
<keyword evidence="9" id="KW-1185">Reference proteome</keyword>
<evidence type="ECO:0000256" key="6">
    <source>
        <dbReference type="SAM" id="Phobius"/>
    </source>
</evidence>
<sequence length="165" mass="17338">MTAIYPLLAIFLLWLGAYTDVTRRIIRNWVSLAILLLFVLYAVFSKNPIEPAAHVLWAAGLFALMLAGFAAGKVGGGDVKLATVTMLWAGPEAGPAFLIITALAGGVLALITVIPAMRMIQDWALAPFSRYMDPAAALSVKSVPYGVAIAAGGTVALYGRYLAGA</sequence>
<keyword evidence="2" id="KW-1003">Cell membrane</keyword>
<proteinExistence type="predicted"/>
<protein>
    <recommendedName>
        <fullName evidence="7">Prepilin type IV endopeptidase peptidase domain-containing protein</fullName>
    </recommendedName>
</protein>
<keyword evidence="4 6" id="KW-1133">Transmembrane helix</keyword>
<evidence type="ECO:0000259" key="7">
    <source>
        <dbReference type="Pfam" id="PF01478"/>
    </source>
</evidence>
<dbReference type="Proteomes" id="UP000445696">
    <property type="component" value="Unassembled WGS sequence"/>
</dbReference>
<evidence type="ECO:0000256" key="5">
    <source>
        <dbReference type="ARBA" id="ARBA00023136"/>
    </source>
</evidence>
<gene>
    <name evidence="8" type="ORF">GQF03_08900</name>
</gene>
<comment type="subcellular location">
    <subcellularLocation>
        <location evidence="1">Cell membrane</location>
        <topology evidence="1">Multi-pass membrane protein</topology>
    </subcellularLocation>
</comment>
<dbReference type="OrthoDB" id="5329005at2"/>
<dbReference type="RefSeq" id="WP_161338887.1">
    <property type="nucleotide sequence ID" value="NZ_JBHSDG010000005.1"/>
</dbReference>
<evidence type="ECO:0000256" key="2">
    <source>
        <dbReference type="ARBA" id="ARBA00022475"/>
    </source>
</evidence>
<dbReference type="PANTHER" id="PTHR36506">
    <property type="entry name" value="PREFLAGELLIN PEPTIDASE"/>
    <property type="match status" value="1"/>
</dbReference>
<dbReference type="GO" id="GO:0004190">
    <property type="term" value="F:aspartic-type endopeptidase activity"/>
    <property type="evidence" value="ECO:0007669"/>
    <property type="project" value="InterPro"/>
</dbReference>
<organism evidence="8 9">
    <name type="scientific">Sneathiella chungangensis</name>
    <dbReference type="NCBI Taxonomy" id="1418234"/>
    <lineage>
        <taxon>Bacteria</taxon>
        <taxon>Pseudomonadati</taxon>
        <taxon>Pseudomonadota</taxon>
        <taxon>Alphaproteobacteria</taxon>
        <taxon>Sneathiellales</taxon>
        <taxon>Sneathiellaceae</taxon>
        <taxon>Sneathiella</taxon>
    </lineage>
</organism>
<dbReference type="InterPro" id="IPR000045">
    <property type="entry name" value="Prepilin_IV_endopep_pep"/>
</dbReference>
<dbReference type="Pfam" id="PF01478">
    <property type="entry name" value="Peptidase_A24"/>
    <property type="match status" value="1"/>
</dbReference>
<keyword evidence="5 6" id="KW-0472">Membrane</keyword>
<dbReference type="Gene3D" id="1.20.120.1220">
    <property type="match status" value="1"/>
</dbReference>
<name>A0A845MF02_9PROT</name>
<accession>A0A845MF02</accession>
<feature type="transmembrane region" description="Helical" evidence="6">
    <location>
        <begin position="29"/>
        <end position="44"/>
    </location>
</feature>
<evidence type="ECO:0000313" key="8">
    <source>
        <dbReference type="EMBL" id="MZR22449.1"/>
    </source>
</evidence>
<evidence type="ECO:0000256" key="4">
    <source>
        <dbReference type="ARBA" id="ARBA00022989"/>
    </source>
</evidence>
<dbReference type="AlphaFoldDB" id="A0A845MF02"/>